<keyword evidence="1" id="KW-1133">Transmembrane helix</keyword>
<dbReference type="CDD" id="cd01948">
    <property type="entry name" value="EAL"/>
    <property type="match status" value="1"/>
</dbReference>
<dbReference type="SUPFAM" id="SSF55073">
    <property type="entry name" value="Nucleotide cyclase"/>
    <property type="match status" value="1"/>
</dbReference>
<dbReference type="SMART" id="SM00052">
    <property type="entry name" value="EAL"/>
    <property type="match status" value="1"/>
</dbReference>
<dbReference type="SMART" id="SM00267">
    <property type="entry name" value="GGDEF"/>
    <property type="match status" value="1"/>
</dbReference>
<evidence type="ECO:0000259" key="2">
    <source>
        <dbReference type="PROSITE" id="PS50883"/>
    </source>
</evidence>
<dbReference type="InterPro" id="IPR000160">
    <property type="entry name" value="GGDEF_dom"/>
</dbReference>
<name>A0AB36JTL6_9GAMM</name>
<dbReference type="GO" id="GO:0016020">
    <property type="term" value="C:membrane"/>
    <property type="evidence" value="ECO:0007669"/>
    <property type="project" value="InterPro"/>
</dbReference>
<dbReference type="Gene3D" id="3.30.70.270">
    <property type="match status" value="1"/>
</dbReference>
<evidence type="ECO:0000256" key="1">
    <source>
        <dbReference type="SAM" id="Phobius"/>
    </source>
</evidence>
<dbReference type="Gene3D" id="6.20.270.20">
    <property type="entry name" value="LapD/MoxY periplasmic domain"/>
    <property type="match status" value="1"/>
</dbReference>
<evidence type="ECO:0000259" key="3">
    <source>
        <dbReference type="PROSITE" id="PS50885"/>
    </source>
</evidence>
<organism evidence="5 6">
    <name type="scientific">Salinivibrio kushneri</name>
    <dbReference type="NCBI Taxonomy" id="1908198"/>
    <lineage>
        <taxon>Bacteria</taxon>
        <taxon>Pseudomonadati</taxon>
        <taxon>Pseudomonadota</taxon>
        <taxon>Gammaproteobacteria</taxon>
        <taxon>Vibrionales</taxon>
        <taxon>Vibrionaceae</taxon>
        <taxon>Salinivibrio</taxon>
    </lineage>
</organism>
<proteinExistence type="predicted"/>
<keyword evidence="6" id="KW-1185">Reference proteome</keyword>
<reference evidence="5 6" key="1">
    <citation type="journal article" date="2017" name="Genome Announc.">
        <title>Draft Genome Sequences of Salinivibrio proteolyticus, Salinivibrio sharmensis, Salinivibrio siamensis, Salinivibrio costicola subsp. alcaliphilus, Salinivibrio costicola subsp. vallismortis, and 29 New Isolates Belonging to the Genus Salinivibrio.</title>
        <authorList>
            <person name="Lopez-Hermoso C."/>
            <person name="de la Haba R.R."/>
            <person name="Sanchez-Porro C."/>
            <person name="Bayliss S.C."/>
            <person name="Feil E.J."/>
            <person name="Ventosa A."/>
        </authorList>
    </citation>
    <scope>NUCLEOTIDE SEQUENCE [LARGE SCALE GENOMIC DNA]</scope>
    <source>
        <strain evidence="5 6">AL184</strain>
    </source>
</reference>
<dbReference type="RefSeq" id="WP_077659704.1">
    <property type="nucleotide sequence ID" value="NZ_CP040021.1"/>
</dbReference>
<feature type="transmembrane region" description="Helical" evidence="1">
    <location>
        <begin position="6"/>
        <end position="31"/>
    </location>
</feature>
<evidence type="ECO:0008006" key="7">
    <source>
        <dbReference type="Google" id="ProtNLM"/>
    </source>
</evidence>
<comment type="caution">
    <text evidence="5">The sequence shown here is derived from an EMBL/GenBank/DDBJ whole genome shotgun (WGS) entry which is preliminary data.</text>
</comment>
<dbReference type="PROSITE" id="PS50885">
    <property type="entry name" value="HAMP"/>
    <property type="match status" value="1"/>
</dbReference>
<feature type="transmembrane region" description="Helical" evidence="1">
    <location>
        <begin position="149"/>
        <end position="172"/>
    </location>
</feature>
<dbReference type="InterPro" id="IPR042461">
    <property type="entry name" value="LapD_MoxY_peri_C"/>
</dbReference>
<dbReference type="InterPro" id="IPR050706">
    <property type="entry name" value="Cyclic-di-GMP_PDE-like"/>
</dbReference>
<dbReference type="InterPro" id="IPR001633">
    <property type="entry name" value="EAL_dom"/>
</dbReference>
<dbReference type="PANTHER" id="PTHR33121">
    <property type="entry name" value="CYCLIC DI-GMP PHOSPHODIESTERASE PDEF"/>
    <property type="match status" value="1"/>
</dbReference>
<feature type="domain" description="GGDEF" evidence="4">
    <location>
        <begin position="263"/>
        <end position="395"/>
    </location>
</feature>
<evidence type="ECO:0000259" key="4">
    <source>
        <dbReference type="PROSITE" id="PS50887"/>
    </source>
</evidence>
<keyword evidence="1" id="KW-0812">Transmembrane</keyword>
<evidence type="ECO:0000313" key="5">
    <source>
        <dbReference type="EMBL" id="OOE38500.1"/>
    </source>
</evidence>
<dbReference type="PANTHER" id="PTHR33121:SF79">
    <property type="entry name" value="CYCLIC DI-GMP PHOSPHODIESTERASE PDED-RELATED"/>
    <property type="match status" value="1"/>
</dbReference>
<dbReference type="InterPro" id="IPR035919">
    <property type="entry name" value="EAL_sf"/>
</dbReference>
<dbReference type="SUPFAM" id="SSF141868">
    <property type="entry name" value="EAL domain-like"/>
    <property type="match status" value="1"/>
</dbReference>
<dbReference type="Pfam" id="PF16448">
    <property type="entry name" value="LapD_MoxY_N"/>
    <property type="match status" value="1"/>
</dbReference>
<protein>
    <recommendedName>
        <fullName evidence="7">EAL domain-containing protein</fullName>
    </recommendedName>
</protein>
<dbReference type="PROSITE" id="PS50883">
    <property type="entry name" value="EAL"/>
    <property type="match status" value="1"/>
</dbReference>
<dbReference type="Proteomes" id="UP000189021">
    <property type="component" value="Unassembled WGS sequence"/>
</dbReference>
<dbReference type="GO" id="GO:0071111">
    <property type="term" value="F:cyclic-guanylate-specific phosphodiesterase activity"/>
    <property type="evidence" value="ECO:0007669"/>
    <property type="project" value="InterPro"/>
</dbReference>
<evidence type="ECO:0000313" key="6">
    <source>
        <dbReference type="Proteomes" id="UP000189021"/>
    </source>
</evidence>
<dbReference type="InterPro" id="IPR029787">
    <property type="entry name" value="Nucleotide_cyclase"/>
</dbReference>
<feature type="domain" description="HAMP" evidence="3">
    <location>
        <begin position="172"/>
        <end position="224"/>
    </location>
</feature>
<dbReference type="InterPro" id="IPR043128">
    <property type="entry name" value="Rev_trsase/Diguanyl_cyclase"/>
</dbReference>
<dbReference type="PROSITE" id="PS50887">
    <property type="entry name" value="GGDEF"/>
    <property type="match status" value="1"/>
</dbReference>
<dbReference type="GO" id="GO:0007165">
    <property type="term" value="P:signal transduction"/>
    <property type="evidence" value="ECO:0007669"/>
    <property type="project" value="InterPro"/>
</dbReference>
<dbReference type="Gene3D" id="3.20.20.450">
    <property type="entry name" value="EAL domain"/>
    <property type="match status" value="1"/>
</dbReference>
<dbReference type="Pfam" id="PF00990">
    <property type="entry name" value="GGDEF"/>
    <property type="match status" value="1"/>
</dbReference>
<dbReference type="InterPro" id="IPR032244">
    <property type="entry name" value="LapD_MoxY_N"/>
</dbReference>
<accession>A0AB36JTL6</accession>
<keyword evidence="1" id="KW-0472">Membrane</keyword>
<feature type="domain" description="EAL" evidence="2">
    <location>
        <begin position="402"/>
        <end position="648"/>
    </location>
</feature>
<dbReference type="AlphaFoldDB" id="A0AB36JTL6"/>
<dbReference type="Pfam" id="PF00563">
    <property type="entry name" value="EAL"/>
    <property type="match status" value="1"/>
</dbReference>
<dbReference type="InterPro" id="IPR003660">
    <property type="entry name" value="HAMP_dom"/>
</dbReference>
<dbReference type="EMBL" id="MUEK01000017">
    <property type="protein sequence ID" value="OOE38500.1"/>
    <property type="molecule type" value="Genomic_DNA"/>
</dbReference>
<sequence>MTLHQRVLSFVITAAVVILLVTTAVVFHFGVQQIDREQQQHSRLLSQSLAEALPVVLEQGDTQRLNKLVSHFITMPQVESIVVKPMLSGDRQVWESDSPVLDAPGWFIQLTGLTTRTRSVSVTNGWTQLAQLTIAIAPQRHIEALWSRLLQLVLGLMAVSVLISLGASVMFLRVTAPLGELRKRLKALGHGDFHPARAKTRVNDLVALQSAFNLAGQQVAKVQQSQQDELARLRDKLMVDPVSRLPNRGYFQHQLQSYIKDGVGCTLVLIEVSWLSRLRARYGYQYRDQCWRLLGEALTQGELAQSHQLVARLSHNEIAILLTIDEEHLVRRYLRQLLRAINQELEHIALPVNQGFHLGLAKTCTDDTASLMAKADNALQQAKRQGDVYFWPSDEQADSRTREQWRQILLDALNKNPLALYAQPVRHRDNQHNWHQEVYAHLWVDESWLAAGQLLNRISMYALGEEFDKYVLTRIDEYAKANPITDKLAVNLTLESVKSQAFHDWLQNFLLKTYLANKLTFEVSEMAVHQEPQACRALFEIIREQDFEVGVDHFGRDMDNVDYIKNIDPDYVKLDIGFGQPSSDVDDVFIRMLVNIAASREIKVIATGIEQSEQHQYFHQLGCHGYQGYILPPIRLDSDHAHGGHERRD</sequence>
<gene>
    <name evidence="5" type="ORF">BZG00_13820</name>
</gene>